<dbReference type="RefSeq" id="WP_377787876.1">
    <property type="nucleotide sequence ID" value="NZ_JBHLYQ010000013.1"/>
</dbReference>
<evidence type="ECO:0000313" key="2">
    <source>
        <dbReference type="Proteomes" id="UP001589788"/>
    </source>
</evidence>
<name>A0ABV6C036_9ACTN</name>
<evidence type="ECO:0000313" key="1">
    <source>
        <dbReference type="EMBL" id="MFC0081037.1"/>
    </source>
</evidence>
<comment type="caution">
    <text evidence="1">The sequence shown here is derived from an EMBL/GenBank/DDBJ whole genome shotgun (WGS) entry which is preliminary data.</text>
</comment>
<keyword evidence="2" id="KW-1185">Reference proteome</keyword>
<gene>
    <name evidence="1" type="ORF">ACFFRE_02545</name>
</gene>
<dbReference type="EMBL" id="JBHLYQ010000013">
    <property type="protein sequence ID" value="MFC0081037.1"/>
    <property type="molecule type" value="Genomic_DNA"/>
</dbReference>
<organism evidence="1 2">
    <name type="scientific">Aciditerrimonas ferrireducens</name>
    <dbReference type="NCBI Taxonomy" id="667306"/>
    <lineage>
        <taxon>Bacteria</taxon>
        <taxon>Bacillati</taxon>
        <taxon>Actinomycetota</taxon>
        <taxon>Acidimicrobiia</taxon>
        <taxon>Acidimicrobiales</taxon>
        <taxon>Acidimicrobiaceae</taxon>
        <taxon>Aciditerrimonas</taxon>
    </lineage>
</organism>
<sequence length="175" mass="17903">MSPGVDRPAPVLIEVAATVEVPFEVARARLAEHHEAIVAGALGAAPKGADSPLAGRVGPFGPAGPGAQPVLAEVLGSQDLGDRVVLGLRWRPARAPGVLPSLEAEVVLASLGVASSELRLCGAYHPPGGSLGRSLDRLGLHRVGERTLRAVVRAMARGIQAMDPPVAQQPLVPCP</sequence>
<reference evidence="1 2" key="1">
    <citation type="submission" date="2024-09" db="EMBL/GenBank/DDBJ databases">
        <authorList>
            <person name="Sun Q."/>
            <person name="Mori K."/>
        </authorList>
    </citation>
    <scope>NUCLEOTIDE SEQUENCE [LARGE SCALE GENOMIC DNA]</scope>
    <source>
        <strain evidence="1 2">JCM 15389</strain>
    </source>
</reference>
<proteinExistence type="predicted"/>
<protein>
    <submittedName>
        <fullName evidence="1">Uncharacterized protein</fullName>
    </submittedName>
</protein>
<accession>A0ABV6C036</accession>
<dbReference type="Proteomes" id="UP001589788">
    <property type="component" value="Unassembled WGS sequence"/>
</dbReference>